<evidence type="ECO:0000313" key="1">
    <source>
        <dbReference type="EMBL" id="KAK2099832.1"/>
    </source>
</evidence>
<sequence>MGSSPLLRCQKIRVGDVDQGLQPLGTASFLNLVVEARPPPFLGTRPRCPAMSVGSRTECLSPASVVTKEDWLGDAGLA</sequence>
<dbReference type="EMBL" id="JASSZA010000010">
    <property type="protein sequence ID" value="KAK2099832.1"/>
    <property type="molecule type" value="Genomic_DNA"/>
</dbReference>
<reference evidence="1 2" key="1">
    <citation type="submission" date="2023-05" db="EMBL/GenBank/DDBJ databases">
        <title>B98-5 Cell Line De Novo Hybrid Assembly: An Optical Mapping Approach.</title>
        <authorList>
            <person name="Kananen K."/>
            <person name="Auerbach J.A."/>
            <person name="Kautto E."/>
            <person name="Blachly J.S."/>
        </authorList>
    </citation>
    <scope>NUCLEOTIDE SEQUENCE [LARGE SCALE GENOMIC DNA]</scope>
    <source>
        <strain evidence="1">B95-8</strain>
        <tissue evidence="1">Cell line</tissue>
    </source>
</reference>
<protein>
    <submittedName>
        <fullName evidence="1">Uncharacterized protein</fullName>
    </submittedName>
</protein>
<name>A0ABQ9UUA0_SAGOE</name>
<evidence type="ECO:0000313" key="2">
    <source>
        <dbReference type="Proteomes" id="UP001266305"/>
    </source>
</evidence>
<organism evidence="1 2">
    <name type="scientific">Saguinus oedipus</name>
    <name type="common">Cotton-top tamarin</name>
    <name type="synonym">Oedipomidas oedipus</name>
    <dbReference type="NCBI Taxonomy" id="9490"/>
    <lineage>
        <taxon>Eukaryota</taxon>
        <taxon>Metazoa</taxon>
        <taxon>Chordata</taxon>
        <taxon>Craniata</taxon>
        <taxon>Vertebrata</taxon>
        <taxon>Euteleostomi</taxon>
        <taxon>Mammalia</taxon>
        <taxon>Eutheria</taxon>
        <taxon>Euarchontoglires</taxon>
        <taxon>Primates</taxon>
        <taxon>Haplorrhini</taxon>
        <taxon>Platyrrhini</taxon>
        <taxon>Cebidae</taxon>
        <taxon>Callitrichinae</taxon>
        <taxon>Saguinus</taxon>
    </lineage>
</organism>
<comment type="caution">
    <text evidence="1">The sequence shown here is derived from an EMBL/GenBank/DDBJ whole genome shotgun (WGS) entry which is preliminary data.</text>
</comment>
<accession>A0ABQ9UUA0</accession>
<keyword evidence="2" id="KW-1185">Reference proteome</keyword>
<gene>
    <name evidence="1" type="ORF">P7K49_021180</name>
</gene>
<dbReference type="Proteomes" id="UP001266305">
    <property type="component" value="Unassembled WGS sequence"/>
</dbReference>
<proteinExistence type="predicted"/>